<keyword evidence="2" id="KW-1185">Reference proteome</keyword>
<dbReference type="Proteomes" id="UP000265520">
    <property type="component" value="Unassembled WGS sequence"/>
</dbReference>
<feature type="non-terminal residue" evidence="1">
    <location>
        <position position="1"/>
    </location>
</feature>
<dbReference type="AlphaFoldDB" id="A0A392U3R3"/>
<sequence>VLCGGSSEFLVVVVVVAFCFGWNRTRVLTAGVLFCGGGRVLFPPFGGDCDGSEVEVMGGGVVAIDLRWLTESDLRWGWWWRL</sequence>
<feature type="non-terminal residue" evidence="1">
    <location>
        <position position="82"/>
    </location>
</feature>
<accession>A0A392U3R3</accession>
<dbReference type="EMBL" id="LXQA010730230">
    <property type="protein sequence ID" value="MCI68081.1"/>
    <property type="molecule type" value="Genomic_DNA"/>
</dbReference>
<reference evidence="1 2" key="1">
    <citation type="journal article" date="2018" name="Front. Plant Sci.">
        <title>Red Clover (Trifolium pratense) and Zigzag Clover (T. medium) - A Picture of Genomic Similarities and Differences.</title>
        <authorList>
            <person name="Dluhosova J."/>
            <person name="Istvanek J."/>
            <person name="Nedelnik J."/>
            <person name="Repkova J."/>
        </authorList>
    </citation>
    <scope>NUCLEOTIDE SEQUENCE [LARGE SCALE GENOMIC DNA]</scope>
    <source>
        <strain evidence="2">cv. 10/8</strain>
        <tissue evidence="1">Leaf</tissue>
    </source>
</reference>
<proteinExistence type="predicted"/>
<evidence type="ECO:0000313" key="2">
    <source>
        <dbReference type="Proteomes" id="UP000265520"/>
    </source>
</evidence>
<comment type="caution">
    <text evidence="1">The sequence shown here is derived from an EMBL/GenBank/DDBJ whole genome shotgun (WGS) entry which is preliminary data.</text>
</comment>
<protein>
    <submittedName>
        <fullName evidence="1">Uncharacterized protein</fullName>
    </submittedName>
</protein>
<name>A0A392U3R3_9FABA</name>
<evidence type="ECO:0000313" key="1">
    <source>
        <dbReference type="EMBL" id="MCI68081.1"/>
    </source>
</evidence>
<organism evidence="1 2">
    <name type="scientific">Trifolium medium</name>
    <dbReference type="NCBI Taxonomy" id="97028"/>
    <lineage>
        <taxon>Eukaryota</taxon>
        <taxon>Viridiplantae</taxon>
        <taxon>Streptophyta</taxon>
        <taxon>Embryophyta</taxon>
        <taxon>Tracheophyta</taxon>
        <taxon>Spermatophyta</taxon>
        <taxon>Magnoliopsida</taxon>
        <taxon>eudicotyledons</taxon>
        <taxon>Gunneridae</taxon>
        <taxon>Pentapetalae</taxon>
        <taxon>rosids</taxon>
        <taxon>fabids</taxon>
        <taxon>Fabales</taxon>
        <taxon>Fabaceae</taxon>
        <taxon>Papilionoideae</taxon>
        <taxon>50 kb inversion clade</taxon>
        <taxon>NPAAA clade</taxon>
        <taxon>Hologalegina</taxon>
        <taxon>IRL clade</taxon>
        <taxon>Trifolieae</taxon>
        <taxon>Trifolium</taxon>
    </lineage>
</organism>